<dbReference type="AlphaFoldDB" id="H2AVK7"/>
<gene>
    <name evidence="4" type="primary">KAFR0E02540</name>
    <name evidence="4" type="ORF">KAFR_0E02540</name>
</gene>
<evidence type="ECO:0000256" key="2">
    <source>
        <dbReference type="SAM" id="MobiDB-lite"/>
    </source>
</evidence>
<dbReference type="InParanoid" id="H2AVK7"/>
<dbReference type="RefSeq" id="XP_003957542.1">
    <property type="nucleotide sequence ID" value="XM_003957493.1"/>
</dbReference>
<dbReference type="PANTHER" id="PTHR39597">
    <property type="entry name" value="UBA DOMAIN-CONTAINING PROTEIN RUP1"/>
    <property type="match status" value="1"/>
</dbReference>
<dbReference type="InterPro" id="IPR041970">
    <property type="entry name" value="Rup1_UBA"/>
</dbReference>
<reference evidence="4 5" key="1">
    <citation type="journal article" date="2011" name="Proc. Natl. Acad. Sci. U.S.A.">
        <title>Evolutionary erosion of yeast sex chromosomes by mating-type switching accidents.</title>
        <authorList>
            <person name="Gordon J.L."/>
            <person name="Armisen D."/>
            <person name="Proux-Wera E."/>
            <person name="Oheigeartaigh S.S."/>
            <person name="Byrne K.P."/>
            <person name="Wolfe K.H."/>
        </authorList>
    </citation>
    <scope>NUCLEOTIDE SEQUENCE [LARGE SCALE GENOMIC DNA]</scope>
    <source>
        <strain evidence="5">ATCC 22294 / BCRC 22015 / CBS 2517 / CECT 1963 / NBRC 1671 / NRRL Y-8276</strain>
    </source>
</reference>
<dbReference type="GO" id="GO:1902499">
    <property type="term" value="P:positive regulation of protein autoubiquitination"/>
    <property type="evidence" value="ECO:0007669"/>
    <property type="project" value="EnsemblFungi"/>
</dbReference>
<dbReference type="Gene3D" id="1.10.8.10">
    <property type="entry name" value="DNA helicase RuvA subunit, C-terminal domain"/>
    <property type="match status" value="1"/>
</dbReference>
<dbReference type="InterPro" id="IPR015940">
    <property type="entry name" value="UBA"/>
</dbReference>
<name>H2AVK7_KAZAF</name>
<organism evidence="4 5">
    <name type="scientific">Kazachstania africana (strain ATCC 22294 / BCRC 22015 / CBS 2517 / CECT 1963 / NBRC 1671 / NRRL Y-8276)</name>
    <name type="common">Yeast</name>
    <name type="synonym">Kluyveromyces africanus</name>
    <dbReference type="NCBI Taxonomy" id="1071382"/>
    <lineage>
        <taxon>Eukaryota</taxon>
        <taxon>Fungi</taxon>
        <taxon>Dikarya</taxon>
        <taxon>Ascomycota</taxon>
        <taxon>Saccharomycotina</taxon>
        <taxon>Saccharomycetes</taxon>
        <taxon>Saccharomycetales</taxon>
        <taxon>Saccharomycetaceae</taxon>
        <taxon>Kazachstania</taxon>
    </lineage>
</organism>
<evidence type="ECO:0000259" key="3">
    <source>
        <dbReference type="PROSITE" id="PS50030"/>
    </source>
</evidence>
<keyword evidence="5" id="KW-1185">Reference proteome</keyword>
<evidence type="ECO:0000313" key="4">
    <source>
        <dbReference type="EMBL" id="CCF58407.1"/>
    </source>
</evidence>
<feature type="region of interest" description="Disordered" evidence="2">
    <location>
        <begin position="97"/>
        <end position="117"/>
    </location>
</feature>
<sequence length="659" mass="75203">MNGEESSLNSLLEMGISKNVAIDALQKFDGNLEAAINYIFSNDMSMESIQTHPQPNNNPFLEEHTVELSDSKFKPGDLDTVITPRAGGDEKDLIQLSSSDEEEGSLQNPDQTVAGETEKVNIPIDSQSSSYSSFSTSLSNENELRMSENTYNNPPEYSTVQHSERKSDIADPTIVLPLPPNSLIENYLALYALSIANFFAIDFLKPDFKDLNYRKEWYRSSSIDEPFYRVKFNKADETENEIVPAAELTETDHPQPKLLWQLQKLIAVVNSDLSERAYVSAKIFNSSSNQQLQSKLGDAEHLNEVLPYFIKALAVDLESCYGDKSSDIKKLFISSAFYKPSQNEPLQETYLSFFHFLPEEYDTNLYKMFNVLLIPDEDDEESGESDEDQPDNSLNIISPFLTIVFNEMDESTDDNMTTSASFQGVDIPFEFYPQLYTKKCKDELIKHILSKRKESKSKLKVILQEINALKSYHGKDILMFLNSTIDFLQKDSNAESTDHLEVAQELNDLRAQINGRKAGLKDEYKELSQKLHNEWNLSYPDLHIIQTAKTLGLIDTPYLLTTVVISPYFYFMRDRKKVDQWCLVQSNGLGTDFHITNFLDKENVSTTIKQYTKVPNESPLMFIYCKENYIASQDDIWKLIEENEGCSSFIKADQLHLTS</sequence>
<feature type="domain" description="UBA" evidence="3">
    <location>
        <begin position="2"/>
        <end position="42"/>
    </location>
</feature>
<dbReference type="GeneID" id="13883065"/>
<dbReference type="PANTHER" id="PTHR39597:SF1">
    <property type="entry name" value="UBA DOMAIN-CONTAINING PROTEIN RUP1"/>
    <property type="match status" value="1"/>
</dbReference>
<dbReference type="InterPro" id="IPR009060">
    <property type="entry name" value="UBA-like_sf"/>
</dbReference>
<dbReference type="eggNOG" id="ENOG502S0Z0">
    <property type="taxonomic scope" value="Eukaryota"/>
</dbReference>
<keyword evidence="1" id="KW-0175">Coiled coil</keyword>
<dbReference type="KEGG" id="kaf:KAFR_0E02540"/>
<dbReference type="GO" id="GO:0016579">
    <property type="term" value="P:protein deubiquitination"/>
    <property type="evidence" value="ECO:0007669"/>
    <property type="project" value="EnsemblFungi"/>
</dbReference>
<accession>H2AVK7</accession>
<dbReference type="SMART" id="SM00165">
    <property type="entry name" value="UBA"/>
    <property type="match status" value="1"/>
</dbReference>
<evidence type="ECO:0000256" key="1">
    <source>
        <dbReference type="SAM" id="Coils"/>
    </source>
</evidence>
<dbReference type="HOGENOM" id="CLU_028632_0_0_1"/>
<feature type="coiled-coil region" evidence="1">
    <location>
        <begin position="503"/>
        <end position="530"/>
    </location>
</feature>
<dbReference type="OrthoDB" id="4489171at2759"/>
<dbReference type="FunCoup" id="H2AVK7">
    <property type="interactions" value="187"/>
</dbReference>
<dbReference type="GO" id="GO:0005829">
    <property type="term" value="C:cytosol"/>
    <property type="evidence" value="ECO:0007669"/>
    <property type="project" value="TreeGrafter"/>
</dbReference>
<dbReference type="SUPFAM" id="SSF46934">
    <property type="entry name" value="UBA-like"/>
    <property type="match status" value="1"/>
</dbReference>
<dbReference type="STRING" id="1071382.H2AVK7"/>
<dbReference type="Pfam" id="PF00627">
    <property type="entry name" value="UBA"/>
    <property type="match status" value="1"/>
</dbReference>
<dbReference type="CDD" id="cd14307">
    <property type="entry name" value="UBA_RUP1p"/>
    <property type="match status" value="1"/>
</dbReference>
<evidence type="ECO:0000313" key="5">
    <source>
        <dbReference type="Proteomes" id="UP000005220"/>
    </source>
</evidence>
<proteinExistence type="predicted"/>
<dbReference type="GO" id="GO:0005634">
    <property type="term" value="C:nucleus"/>
    <property type="evidence" value="ECO:0007669"/>
    <property type="project" value="TreeGrafter"/>
</dbReference>
<dbReference type="InterPro" id="IPR055335">
    <property type="entry name" value="Ucp6/RUP1"/>
</dbReference>
<dbReference type="EMBL" id="HE650825">
    <property type="protein sequence ID" value="CCF58407.1"/>
    <property type="molecule type" value="Genomic_DNA"/>
</dbReference>
<dbReference type="Proteomes" id="UP000005220">
    <property type="component" value="Chromosome 5"/>
</dbReference>
<protein>
    <recommendedName>
        <fullName evidence="3">UBA domain-containing protein</fullName>
    </recommendedName>
</protein>
<dbReference type="PROSITE" id="PS50030">
    <property type="entry name" value="UBA"/>
    <property type="match status" value="1"/>
</dbReference>